<dbReference type="AlphaFoldDB" id="A0A0S7WQD1"/>
<evidence type="ECO:0000256" key="1">
    <source>
        <dbReference type="ARBA" id="ARBA00022729"/>
    </source>
</evidence>
<organism evidence="2 3">
    <name type="scientific">candidate division TA06 bacterium DG_24</name>
    <dbReference type="NCBI Taxonomy" id="1703770"/>
    <lineage>
        <taxon>Bacteria</taxon>
        <taxon>Bacteria division TA06</taxon>
    </lineage>
</organism>
<dbReference type="EMBL" id="LIZS01000075">
    <property type="protein sequence ID" value="KPJ52137.1"/>
    <property type="molecule type" value="Genomic_DNA"/>
</dbReference>
<dbReference type="PANTHER" id="PTHR46580">
    <property type="entry name" value="SENSOR KINASE-RELATED"/>
    <property type="match status" value="1"/>
</dbReference>
<dbReference type="InterPro" id="IPR028994">
    <property type="entry name" value="Integrin_alpha_N"/>
</dbReference>
<dbReference type="InterPro" id="IPR013517">
    <property type="entry name" value="FG-GAP"/>
</dbReference>
<comment type="caution">
    <text evidence="2">The sequence shown here is derived from an EMBL/GenBank/DDBJ whole genome shotgun (WGS) entry which is preliminary data.</text>
</comment>
<name>A0A0S7WQD1_UNCT6</name>
<dbReference type="Proteomes" id="UP000052008">
    <property type="component" value="Unassembled WGS sequence"/>
</dbReference>
<dbReference type="SUPFAM" id="SSF69318">
    <property type="entry name" value="Integrin alpha N-terminal domain"/>
    <property type="match status" value="2"/>
</dbReference>
<accession>A0A0S7WQD1</accession>
<evidence type="ECO:0008006" key="4">
    <source>
        <dbReference type="Google" id="ProtNLM"/>
    </source>
</evidence>
<dbReference type="PANTHER" id="PTHR46580:SF4">
    <property type="entry name" value="ATP_GTP-BINDING PROTEIN"/>
    <property type="match status" value="1"/>
</dbReference>
<dbReference type="STRING" id="1703770.AMJ39_08555"/>
<proteinExistence type="predicted"/>
<dbReference type="Gene3D" id="2.130.10.130">
    <property type="entry name" value="Integrin alpha, N-terminal"/>
    <property type="match status" value="2"/>
</dbReference>
<evidence type="ECO:0000313" key="3">
    <source>
        <dbReference type="Proteomes" id="UP000052008"/>
    </source>
</evidence>
<evidence type="ECO:0000313" key="2">
    <source>
        <dbReference type="EMBL" id="KPJ52137.1"/>
    </source>
</evidence>
<sequence length="583" mass="63691">MRLLSWAANPCLAVLLALIISGLGSEALAAIPLETSPAWTSIDDNYSTGGFWGDIDGDGWLDLAVGNGNDMDFDPDNVFFNQEGMLEVTPSWVSSDLNCGAHIHLGDIDKDGGLDLAIGNLGYYLQGFPPLAEEVYFNQGTTFELLPSWQTDDVNNTFGIALGDPNGDGYLDFTAANGMGYTSTPQANDIYFNSGGILETSPSWTSDDIDNSMDVAWGDIDNDGDLDLAVGNELTFDRVYYNNDGVVETSASWSSTYNDDAIAIAWGDVDGDGYLDLAVANNDQLGGSGYFTLYENQGGTLSSMPIWYSQWAGYASYVSFADVDNDEDFDLAAGGWWEPCRIYENVNGSLTTWPAWTSATSSVIEAMVWGDVDNDGLVTVYEEAKYADGVMKVFYVDHWPFHELLDVTVGGTSLPITEFCYDPNSGWISLAAPPPVGYSVSFTYRYSEDLDLAVTNWDHYVGNYLFLNSPDYPEITVRFTTYEASVPRGGELDYWAEVTNHTAQPQTFWGAAYLTLPNGNPYQGNPIVGPVQITLSSHESREVHMTHDVPPTTPLGTFTYTVKVGHPPNTLIDSDTFTFTTLP</sequence>
<protein>
    <recommendedName>
        <fullName evidence="4">VCBS repeat-containing protein</fullName>
    </recommendedName>
</protein>
<keyword evidence="1" id="KW-0732">Signal</keyword>
<dbReference type="Pfam" id="PF01839">
    <property type="entry name" value="FG-GAP"/>
    <property type="match status" value="1"/>
</dbReference>
<gene>
    <name evidence="2" type="ORF">AMJ39_08555</name>
</gene>
<reference evidence="2 3" key="1">
    <citation type="journal article" date="2015" name="Microbiome">
        <title>Genomic resolution of linkages in carbon, nitrogen, and sulfur cycling among widespread estuary sediment bacteria.</title>
        <authorList>
            <person name="Baker B.J."/>
            <person name="Lazar C.S."/>
            <person name="Teske A.P."/>
            <person name="Dick G.J."/>
        </authorList>
    </citation>
    <scope>NUCLEOTIDE SEQUENCE [LARGE SCALE GENOMIC DNA]</scope>
    <source>
        <strain evidence="2">DG_24</strain>
    </source>
</reference>